<sequence>MSGRAQNRAAIGDDRGFIVIVVLWMLAALATLALIYLTYVTNTAVTVAVNTDRLQADALMNAGLELTAYRLTAQSEAARPTSGTFNARVGAGRIAVTFRSEAARIDLNAAPKAMLIGLMTTGLGVSAADAPDYADRILAWRSSTEPGQDNPEDSYYRTLGASYLPRHAPFQNADELWLVRGIPPNVIERMLPFVTVFSNMRTVNVLDAAPQVVAALPGMTPETLQRLLRDRADPGVDPQSLVGLAGSASATIEGAKTYRVTVAAEAPSHRQSSAEIVILLLESGDEPYRVLSWHNAFDGSAGKPL</sequence>
<evidence type="ECO:0000256" key="2">
    <source>
        <dbReference type="ARBA" id="ARBA00007246"/>
    </source>
</evidence>
<comment type="subcellular location">
    <subcellularLocation>
        <location evidence="1">Cell inner membrane</location>
    </subcellularLocation>
</comment>
<reference evidence="12 13" key="1">
    <citation type="submission" date="2018-06" db="EMBL/GenBank/DDBJ databases">
        <title>Comparative genomics of rhizobia nodulating Arachis hypogaea in China.</title>
        <authorList>
            <person name="Li Y."/>
        </authorList>
    </citation>
    <scope>NUCLEOTIDE SEQUENCE [LARGE SCALE GENOMIC DNA]</scope>
    <source>
        <strain evidence="12 13">CCBAU 51670</strain>
    </source>
</reference>
<evidence type="ECO:0000256" key="8">
    <source>
        <dbReference type="ARBA" id="ARBA00022989"/>
    </source>
</evidence>
<dbReference type="Gene3D" id="1.10.40.60">
    <property type="entry name" value="EpsJ-like"/>
    <property type="match status" value="1"/>
</dbReference>
<feature type="domain" description="T2SS protein K first SAM-like" evidence="11">
    <location>
        <begin position="114"/>
        <end position="197"/>
    </location>
</feature>
<evidence type="ECO:0000313" key="13">
    <source>
        <dbReference type="Proteomes" id="UP000288972"/>
    </source>
</evidence>
<feature type="transmembrane region" description="Helical" evidence="10">
    <location>
        <begin position="16"/>
        <end position="39"/>
    </location>
</feature>
<evidence type="ECO:0000256" key="10">
    <source>
        <dbReference type="SAM" id="Phobius"/>
    </source>
</evidence>
<evidence type="ECO:0000256" key="9">
    <source>
        <dbReference type="ARBA" id="ARBA00023136"/>
    </source>
</evidence>
<dbReference type="GO" id="GO:0009306">
    <property type="term" value="P:protein secretion"/>
    <property type="evidence" value="ECO:0007669"/>
    <property type="project" value="InterPro"/>
</dbReference>
<dbReference type="InterPro" id="IPR049031">
    <property type="entry name" value="T2SSK_SAM-like_1st"/>
</dbReference>
<dbReference type="Pfam" id="PF21687">
    <property type="entry name" value="T2SSK_1st"/>
    <property type="match status" value="1"/>
</dbReference>
<keyword evidence="8 10" id="KW-1133">Transmembrane helix</keyword>
<comment type="similarity">
    <text evidence="2">Belongs to the GSP K family.</text>
</comment>
<dbReference type="RefSeq" id="WP_128950704.1">
    <property type="nucleotide sequence ID" value="NZ_CP030053.1"/>
</dbReference>
<evidence type="ECO:0000256" key="3">
    <source>
        <dbReference type="ARBA" id="ARBA00022448"/>
    </source>
</evidence>
<dbReference type="Proteomes" id="UP000288972">
    <property type="component" value="Chromosome"/>
</dbReference>
<evidence type="ECO:0000256" key="4">
    <source>
        <dbReference type="ARBA" id="ARBA00022475"/>
    </source>
</evidence>
<keyword evidence="6 10" id="KW-0812">Transmembrane</keyword>
<evidence type="ECO:0000313" key="12">
    <source>
        <dbReference type="EMBL" id="QAU45922.1"/>
    </source>
</evidence>
<dbReference type="PANTHER" id="PTHR38831">
    <property type="entry name" value="TYPE II SECRETION SYSTEM PROTEIN K"/>
    <property type="match status" value="1"/>
</dbReference>
<dbReference type="KEGG" id="bgz:XH91_11535"/>
<keyword evidence="3" id="KW-0813">Transport</keyword>
<dbReference type="EMBL" id="CP030053">
    <property type="protein sequence ID" value="QAU45922.1"/>
    <property type="molecule type" value="Genomic_DNA"/>
</dbReference>
<dbReference type="InterPro" id="IPR038072">
    <property type="entry name" value="GspK_central_sf"/>
</dbReference>
<keyword evidence="4" id="KW-1003">Cell membrane</keyword>
<evidence type="ECO:0000256" key="7">
    <source>
        <dbReference type="ARBA" id="ARBA00022927"/>
    </source>
</evidence>
<evidence type="ECO:0000256" key="6">
    <source>
        <dbReference type="ARBA" id="ARBA00022692"/>
    </source>
</evidence>
<proteinExistence type="inferred from homology"/>
<dbReference type="PANTHER" id="PTHR38831:SF2">
    <property type="entry name" value="TYPE II SECRETION SYSTEM PROTEIN K"/>
    <property type="match status" value="1"/>
</dbReference>
<keyword evidence="7" id="KW-0653">Protein transport</keyword>
<keyword evidence="5" id="KW-0997">Cell inner membrane</keyword>
<evidence type="ECO:0000259" key="11">
    <source>
        <dbReference type="Pfam" id="PF21687"/>
    </source>
</evidence>
<protein>
    <submittedName>
        <fullName evidence="12">Type II secretory protein PulK</fullName>
    </submittedName>
</protein>
<organism evidence="12 13">
    <name type="scientific">Bradyrhizobium guangzhouense</name>
    <dbReference type="NCBI Taxonomy" id="1325095"/>
    <lineage>
        <taxon>Bacteria</taxon>
        <taxon>Pseudomonadati</taxon>
        <taxon>Pseudomonadota</taxon>
        <taxon>Alphaproteobacteria</taxon>
        <taxon>Hyphomicrobiales</taxon>
        <taxon>Nitrobacteraceae</taxon>
        <taxon>Bradyrhizobium</taxon>
    </lineage>
</organism>
<dbReference type="AlphaFoldDB" id="A0AAE5WZ54"/>
<dbReference type="InterPro" id="IPR005628">
    <property type="entry name" value="GspK"/>
</dbReference>
<dbReference type="GO" id="GO:0005886">
    <property type="term" value="C:plasma membrane"/>
    <property type="evidence" value="ECO:0007669"/>
    <property type="project" value="UniProtKB-SubCell"/>
</dbReference>
<keyword evidence="9 10" id="KW-0472">Membrane</keyword>
<gene>
    <name evidence="12" type="ORF">XH91_11535</name>
</gene>
<evidence type="ECO:0000256" key="5">
    <source>
        <dbReference type="ARBA" id="ARBA00022519"/>
    </source>
</evidence>
<accession>A0AAE5WZ54</accession>
<name>A0AAE5WZ54_9BRAD</name>
<evidence type="ECO:0000256" key="1">
    <source>
        <dbReference type="ARBA" id="ARBA00004533"/>
    </source>
</evidence>
<dbReference type="SUPFAM" id="SSF158544">
    <property type="entry name" value="GspK insert domain-like"/>
    <property type="match status" value="1"/>
</dbReference>